<evidence type="ECO:0000256" key="1">
    <source>
        <dbReference type="SAM" id="Coils"/>
    </source>
</evidence>
<dbReference type="AlphaFoldDB" id="A0A8J5Z0I8"/>
<keyword evidence="3" id="KW-1185">Reference proteome</keyword>
<evidence type="ECO:0000313" key="3">
    <source>
        <dbReference type="Proteomes" id="UP000701853"/>
    </source>
</evidence>
<feature type="coiled-coil region" evidence="1">
    <location>
        <begin position="38"/>
        <end position="65"/>
    </location>
</feature>
<reference evidence="2 3" key="1">
    <citation type="journal article" date="2021" name="bioRxiv">
        <title>The Gossypium anomalum genome as a resource for cotton improvement and evolutionary analysis of hybrid incompatibility.</title>
        <authorList>
            <person name="Grover C.E."/>
            <person name="Yuan D."/>
            <person name="Arick M.A."/>
            <person name="Miller E.R."/>
            <person name="Hu G."/>
            <person name="Peterson D.G."/>
            <person name="Wendel J.F."/>
            <person name="Udall J.A."/>
        </authorList>
    </citation>
    <scope>NUCLEOTIDE SEQUENCE [LARGE SCALE GENOMIC DNA]</scope>
    <source>
        <strain evidence="2">JFW-Udall</strain>
        <tissue evidence="2">Leaf</tissue>
    </source>
</reference>
<keyword evidence="1" id="KW-0175">Coiled coil</keyword>
<accession>A0A8J5Z0I8</accession>
<sequence>MEDPNLFKNLRELSIDLDLNNRREMLILCIVLQRCLSLHQLEINIEESRSEIEEATRDNSSVNSRLPYPGTKLWEQRELCDCITFTLRQVFIKGFNGNDEEMEFPGI</sequence>
<evidence type="ECO:0000313" key="2">
    <source>
        <dbReference type="EMBL" id="KAG8492812.1"/>
    </source>
</evidence>
<comment type="caution">
    <text evidence="2">The sequence shown here is derived from an EMBL/GenBank/DDBJ whole genome shotgun (WGS) entry which is preliminary data.</text>
</comment>
<dbReference type="OrthoDB" id="943314at2759"/>
<protein>
    <submittedName>
        <fullName evidence="2">Uncharacterized protein</fullName>
    </submittedName>
</protein>
<dbReference type="Proteomes" id="UP000701853">
    <property type="component" value="Chromosome 5"/>
</dbReference>
<gene>
    <name evidence="2" type="ORF">CXB51_010143</name>
</gene>
<organism evidence="2 3">
    <name type="scientific">Gossypium anomalum</name>
    <dbReference type="NCBI Taxonomy" id="47600"/>
    <lineage>
        <taxon>Eukaryota</taxon>
        <taxon>Viridiplantae</taxon>
        <taxon>Streptophyta</taxon>
        <taxon>Embryophyta</taxon>
        <taxon>Tracheophyta</taxon>
        <taxon>Spermatophyta</taxon>
        <taxon>Magnoliopsida</taxon>
        <taxon>eudicotyledons</taxon>
        <taxon>Gunneridae</taxon>
        <taxon>Pentapetalae</taxon>
        <taxon>rosids</taxon>
        <taxon>malvids</taxon>
        <taxon>Malvales</taxon>
        <taxon>Malvaceae</taxon>
        <taxon>Malvoideae</taxon>
        <taxon>Gossypium</taxon>
    </lineage>
</organism>
<dbReference type="EMBL" id="JAHUZN010000005">
    <property type="protein sequence ID" value="KAG8492812.1"/>
    <property type="molecule type" value="Genomic_DNA"/>
</dbReference>
<name>A0A8J5Z0I8_9ROSI</name>
<proteinExistence type="predicted"/>